<keyword evidence="9" id="KW-1185">Reference proteome</keyword>
<dbReference type="SMART" id="SM00382">
    <property type="entry name" value="AAA"/>
    <property type="match status" value="1"/>
</dbReference>
<dbReference type="GO" id="GO:0000160">
    <property type="term" value="P:phosphorelay signal transduction system"/>
    <property type="evidence" value="ECO:0007669"/>
    <property type="project" value="InterPro"/>
</dbReference>
<keyword evidence="3" id="KW-0805">Transcription regulation</keyword>
<dbReference type="eggNOG" id="COG2204">
    <property type="taxonomic scope" value="Bacteria"/>
</dbReference>
<protein>
    <submittedName>
        <fullName evidence="8">Two component, sigma54 specific, transcriptional regulator, Fis family</fullName>
    </submittedName>
</protein>
<dbReference type="Pfam" id="PF00072">
    <property type="entry name" value="Response_reg"/>
    <property type="match status" value="1"/>
</dbReference>
<dbReference type="InterPro" id="IPR002197">
    <property type="entry name" value="HTH_Fis"/>
</dbReference>
<dbReference type="Pfam" id="PF00158">
    <property type="entry name" value="Sigma54_activat"/>
    <property type="match status" value="1"/>
</dbReference>
<evidence type="ECO:0000256" key="1">
    <source>
        <dbReference type="ARBA" id="ARBA00022741"/>
    </source>
</evidence>
<evidence type="ECO:0000259" key="7">
    <source>
        <dbReference type="PROSITE" id="PS50110"/>
    </source>
</evidence>
<dbReference type="Gene3D" id="1.10.10.60">
    <property type="entry name" value="Homeodomain-like"/>
    <property type="match status" value="1"/>
</dbReference>
<reference evidence="9" key="2">
    <citation type="submission" date="2011-06" db="EMBL/GenBank/DDBJ databases">
        <title>The complete genome of Flexistipes sinusarabici DSM 4947.</title>
        <authorList>
            <person name="Lucas S."/>
            <person name="Han J."/>
            <person name="Lapidus A."/>
            <person name="Bruce D."/>
            <person name="Goodwin L."/>
            <person name="Pitluck S."/>
            <person name="Peters L."/>
            <person name="Kyrpides N."/>
            <person name="Mavromatis K."/>
            <person name="Ivanova N."/>
            <person name="Mikhailova N."/>
            <person name="Chertkov O."/>
            <person name="Detter J.C."/>
            <person name="Tapia R."/>
            <person name="Han C."/>
            <person name="Land M."/>
            <person name="Hauser L."/>
            <person name="Markowitz V."/>
            <person name="Cheng J.-F."/>
            <person name="Hugenholtz P."/>
            <person name="Woyke T."/>
            <person name="Wu D."/>
            <person name="Spring S."/>
            <person name="Schroeder M."/>
            <person name="Brambilla E."/>
            <person name="Klenk H.-P."/>
            <person name="Eisen J.A."/>
        </authorList>
    </citation>
    <scope>NUCLEOTIDE SEQUENCE [LARGE SCALE GENOMIC DNA]</scope>
    <source>
        <strain evidence="9">DSM 4947 / MAS 10</strain>
    </source>
</reference>
<accession>F8E9S2</accession>
<dbReference type="HOGENOM" id="CLU_000445_0_6_0"/>
<dbReference type="SMART" id="SM00448">
    <property type="entry name" value="REC"/>
    <property type="match status" value="1"/>
</dbReference>
<dbReference type="Gene3D" id="3.40.50.2300">
    <property type="match status" value="1"/>
</dbReference>
<dbReference type="PROSITE" id="PS50045">
    <property type="entry name" value="SIGMA54_INTERACT_4"/>
    <property type="match status" value="1"/>
</dbReference>
<dbReference type="InterPro" id="IPR025944">
    <property type="entry name" value="Sigma_54_int_dom_CS"/>
</dbReference>
<dbReference type="SUPFAM" id="SSF52540">
    <property type="entry name" value="P-loop containing nucleoside triphosphate hydrolases"/>
    <property type="match status" value="1"/>
</dbReference>
<gene>
    <name evidence="8" type="ordered locus">Flexsi_0576</name>
</gene>
<evidence type="ECO:0000313" key="9">
    <source>
        <dbReference type="Proteomes" id="UP000006621"/>
    </source>
</evidence>
<dbReference type="KEGG" id="fsi:Flexsi_0576"/>
<dbReference type="InterPro" id="IPR002078">
    <property type="entry name" value="Sigma_54_int"/>
</dbReference>
<dbReference type="RefSeq" id="WP_013885761.1">
    <property type="nucleotide sequence ID" value="NC_015672.1"/>
</dbReference>
<keyword evidence="2" id="KW-0067">ATP-binding</keyword>
<feature type="domain" description="Sigma-54 factor interaction" evidence="6">
    <location>
        <begin position="140"/>
        <end position="366"/>
    </location>
</feature>
<dbReference type="InterPro" id="IPR009057">
    <property type="entry name" value="Homeodomain-like_sf"/>
</dbReference>
<dbReference type="PROSITE" id="PS00688">
    <property type="entry name" value="SIGMA54_INTERACT_3"/>
    <property type="match status" value="1"/>
</dbReference>
<dbReference type="PANTHER" id="PTHR32071">
    <property type="entry name" value="TRANSCRIPTIONAL REGULATORY PROTEIN"/>
    <property type="match status" value="1"/>
</dbReference>
<proteinExistence type="predicted"/>
<evidence type="ECO:0000256" key="4">
    <source>
        <dbReference type="ARBA" id="ARBA00023163"/>
    </source>
</evidence>
<evidence type="ECO:0000313" key="8">
    <source>
        <dbReference type="EMBL" id="AEI14255.1"/>
    </source>
</evidence>
<keyword evidence="1" id="KW-0547">Nucleotide-binding</keyword>
<dbReference type="FunFam" id="3.40.50.300:FF:000006">
    <property type="entry name" value="DNA-binding transcriptional regulator NtrC"/>
    <property type="match status" value="1"/>
</dbReference>
<dbReference type="GO" id="GO:0005524">
    <property type="term" value="F:ATP binding"/>
    <property type="evidence" value="ECO:0007669"/>
    <property type="project" value="UniProtKB-KW"/>
</dbReference>
<dbReference type="SUPFAM" id="SSF46689">
    <property type="entry name" value="Homeodomain-like"/>
    <property type="match status" value="1"/>
</dbReference>
<dbReference type="InterPro" id="IPR011006">
    <property type="entry name" value="CheY-like_superfamily"/>
</dbReference>
<dbReference type="Gene3D" id="3.40.50.300">
    <property type="entry name" value="P-loop containing nucleotide triphosphate hydrolases"/>
    <property type="match status" value="1"/>
</dbReference>
<dbReference type="CDD" id="cd00009">
    <property type="entry name" value="AAA"/>
    <property type="match status" value="1"/>
</dbReference>
<dbReference type="Proteomes" id="UP000006621">
    <property type="component" value="Chromosome"/>
</dbReference>
<feature type="domain" description="Response regulatory" evidence="7">
    <location>
        <begin position="2"/>
        <end position="116"/>
    </location>
</feature>
<evidence type="ECO:0000256" key="3">
    <source>
        <dbReference type="ARBA" id="ARBA00023015"/>
    </source>
</evidence>
<dbReference type="PRINTS" id="PR01590">
    <property type="entry name" value="HTHFIS"/>
</dbReference>
<dbReference type="Gene3D" id="1.10.8.60">
    <property type="match status" value="1"/>
</dbReference>
<organism evidence="8 9">
    <name type="scientific">Flexistipes sinusarabici (strain ATCC 49648 / DSM 4947 / MAS 10)</name>
    <dbReference type="NCBI Taxonomy" id="717231"/>
    <lineage>
        <taxon>Bacteria</taxon>
        <taxon>Pseudomonadati</taxon>
        <taxon>Deferribacterota</taxon>
        <taxon>Deferribacteres</taxon>
        <taxon>Deferribacterales</taxon>
        <taxon>Flexistipitaceae</taxon>
        <taxon>Flexistipes</taxon>
    </lineage>
</organism>
<dbReference type="GO" id="GO:0043565">
    <property type="term" value="F:sequence-specific DNA binding"/>
    <property type="evidence" value="ECO:0007669"/>
    <property type="project" value="InterPro"/>
</dbReference>
<feature type="modified residue" description="4-aspartylphosphate" evidence="5">
    <location>
        <position position="51"/>
    </location>
</feature>
<keyword evidence="4" id="KW-0804">Transcription</keyword>
<evidence type="ECO:0000259" key="6">
    <source>
        <dbReference type="PROSITE" id="PS50045"/>
    </source>
</evidence>
<dbReference type="Pfam" id="PF25601">
    <property type="entry name" value="AAA_lid_14"/>
    <property type="match status" value="1"/>
</dbReference>
<dbReference type="PROSITE" id="PS50110">
    <property type="entry name" value="RESPONSE_REGULATORY"/>
    <property type="match status" value="1"/>
</dbReference>
<sequence length="445" mass="50623">MNILLIEDNESLAMLIRMMLEDEGYDITYCSRGDSALETFEKGKFDIIITDVKLPGVNGHEILHRVLSDDPDALVIVITAYGNISDAVKSIKAGAFDYIAKPFENEDLLHTVNKAARYKELKQENTSLKNYVRDSLKPQIIGNSRKMQEVLNLVGKVANTEAPVLLLGESGTGKELIAREIHFRSMRNNNPFVSINCAAIPENLFESELFGHKKGAFTGADRDKKGKISQANRGTIFLDEIGELPMDSLQAKLLRFLQEKEIEPVGSSSVEKVDVRVIAATNRNLAEMVRKNTFREDLYYRLNVFPLEIPPLRERKDDLQSLCEFFLKKYGFKNAVLDKEILQKLSAYSWPGNVRELDNIIYRMTILSKNGQLDPSVIPGSENYDIRSCLNLDLPDDYFDLVNFEKNIILRALEKFDGNKTQVAKYLCIPRHVLLYRLEKYGIKD</sequence>
<dbReference type="GO" id="GO:0006355">
    <property type="term" value="P:regulation of DNA-templated transcription"/>
    <property type="evidence" value="ECO:0007669"/>
    <property type="project" value="InterPro"/>
</dbReference>
<dbReference type="AlphaFoldDB" id="F8E9S2"/>
<dbReference type="PROSITE" id="PS00675">
    <property type="entry name" value="SIGMA54_INTERACT_1"/>
    <property type="match status" value="1"/>
</dbReference>
<dbReference type="InterPro" id="IPR027417">
    <property type="entry name" value="P-loop_NTPase"/>
</dbReference>
<dbReference type="InterPro" id="IPR001789">
    <property type="entry name" value="Sig_transdc_resp-reg_receiver"/>
</dbReference>
<dbReference type="InterPro" id="IPR025662">
    <property type="entry name" value="Sigma_54_int_dom_ATP-bd_1"/>
</dbReference>
<dbReference type="InterPro" id="IPR003593">
    <property type="entry name" value="AAA+_ATPase"/>
</dbReference>
<evidence type="ECO:0000256" key="5">
    <source>
        <dbReference type="PROSITE-ProRule" id="PRU00169"/>
    </source>
</evidence>
<dbReference type="OrthoDB" id="9804019at2"/>
<name>F8E9S2_FLESM</name>
<dbReference type="SUPFAM" id="SSF52172">
    <property type="entry name" value="CheY-like"/>
    <property type="match status" value="1"/>
</dbReference>
<dbReference type="InterPro" id="IPR058031">
    <property type="entry name" value="AAA_lid_NorR"/>
</dbReference>
<dbReference type="Pfam" id="PF02954">
    <property type="entry name" value="HTH_8"/>
    <property type="match status" value="1"/>
</dbReference>
<dbReference type="PANTHER" id="PTHR32071:SF57">
    <property type="entry name" value="C4-DICARBOXYLATE TRANSPORT TRANSCRIPTIONAL REGULATORY PROTEIN DCTD"/>
    <property type="match status" value="1"/>
</dbReference>
<dbReference type="EMBL" id="CP002858">
    <property type="protein sequence ID" value="AEI14255.1"/>
    <property type="molecule type" value="Genomic_DNA"/>
</dbReference>
<evidence type="ECO:0000256" key="2">
    <source>
        <dbReference type="ARBA" id="ARBA00022840"/>
    </source>
</evidence>
<keyword evidence="5" id="KW-0597">Phosphoprotein</keyword>
<dbReference type="STRING" id="717231.Flexsi_0576"/>
<reference evidence="8 9" key="1">
    <citation type="journal article" date="2011" name="Stand. Genomic Sci.">
        <title>Genome sequence of the moderately thermophilic halophile Flexistipes sinusarabici strain (MAS10).</title>
        <authorList>
            <person name="Lapidus A."/>
            <person name="Chertkov O."/>
            <person name="Nolan M."/>
            <person name="Lucas S."/>
            <person name="Hammon N."/>
            <person name="Deshpande S."/>
            <person name="Cheng J.F."/>
            <person name="Tapia R."/>
            <person name="Han C."/>
            <person name="Goodwin L."/>
            <person name="Pitluck S."/>
            <person name="Liolios K."/>
            <person name="Pagani I."/>
            <person name="Ivanova N."/>
            <person name="Huntemann M."/>
            <person name="Mavromatis K."/>
            <person name="Mikhailova N."/>
            <person name="Pati A."/>
            <person name="Chen A."/>
            <person name="Palaniappan K."/>
            <person name="Land M."/>
            <person name="Hauser L."/>
            <person name="Brambilla E.M."/>
            <person name="Rohde M."/>
            <person name="Abt B."/>
            <person name="Spring S."/>
            <person name="Goker M."/>
            <person name="Bristow J."/>
            <person name="Eisen J.A."/>
            <person name="Markowitz V."/>
            <person name="Hugenholtz P."/>
            <person name="Kyrpides N.C."/>
            <person name="Klenk H.P."/>
            <person name="Woyke T."/>
        </authorList>
    </citation>
    <scope>NUCLEOTIDE SEQUENCE [LARGE SCALE GENOMIC DNA]</scope>
    <source>
        <strain evidence="9">DSM 4947 / MAS 10</strain>
    </source>
</reference>